<dbReference type="InterPro" id="IPR000073">
    <property type="entry name" value="AB_hydrolase_1"/>
</dbReference>
<evidence type="ECO:0000256" key="2">
    <source>
        <dbReference type="ARBA" id="ARBA00004496"/>
    </source>
</evidence>
<dbReference type="InterPro" id="IPR002410">
    <property type="entry name" value="Peptidase_S33"/>
</dbReference>
<evidence type="ECO:0000313" key="12">
    <source>
        <dbReference type="Proteomes" id="UP000562984"/>
    </source>
</evidence>
<keyword evidence="4 8" id="KW-0031">Aminopeptidase</keyword>
<keyword evidence="12" id="KW-1185">Reference proteome</keyword>
<dbReference type="SUPFAM" id="SSF53474">
    <property type="entry name" value="alpha/beta-Hydrolases"/>
    <property type="match status" value="1"/>
</dbReference>
<evidence type="ECO:0000313" key="11">
    <source>
        <dbReference type="EMBL" id="NNG34878.1"/>
    </source>
</evidence>
<evidence type="ECO:0000256" key="9">
    <source>
        <dbReference type="PIRSR" id="PIRSR006431-1"/>
    </source>
</evidence>
<accession>A0A849A6Y8</accession>
<comment type="similarity">
    <text evidence="3 8">Belongs to the peptidase S33 family.</text>
</comment>
<protein>
    <recommendedName>
        <fullName evidence="8">Proline iminopeptidase</fullName>
        <shortName evidence="8">PIP</shortName>
        <ecNumber evidence="8">3.4.11.5</ecNumber>
    </recommendedName>
    <alternativeName>
        <fullName evidence="8">Prolyl aminopeptidase</fullName>
    </alternativeName>
</protein>
<evidence type="ECO:0000256" key="6">
    <source>
        <dbReference type="ARBA" id="ARBA00022670"/>
    </source>
</evidence>
<gene>
    <name evidence="11" type="ORF">HKD39_03920</name>
</gene>
<evidence type="ECO:0000259" key="10">
    <source>
        <dbReference type="Pfam" id="PF00561"/>
    </source>
</evidence>
<evidence type="ECO:0000256" key="4">
    <source>
        <dbReference type="ARBA" id="ARBA00022438"/>
    </source>
</evidence>
<comment type="caution">
    <text evidence="11">The sequence shown here is derived from an EMBL/GenBank/DDBJ whole genome shotgun (WGS) entry which is preliminary data.</text>
</comment>
<organism evidence="11 12">
    <name type="scientific">Nakamurella aerolata</name>
    <dbReference type="NCBI Taxonomy" id="1656892"/>
    <lineage>
        <taxon>Bacteria</taxon>
        <taxon>Bacillati</taxon>
        <taxon>Actinomycetota</taxon>
        <taxon>Actinomycetes</taxon>
        <taxon>Nakamurellales</taxon>
        <taxon>Nakamurellaceae</taxon>
        <taxon>Nakamurella</taxon>
    </lineage>
</organism>
<evidence type="ECO:0000256" key="7">
    <source>
        <dbReference type="ARBA" id="ARBA00022801"/>
    </source>
</evidence>
<comment type="subcellular location">
    <subcellularLocation>
        <location evidence="2 8">Cytoplasm</location>
    </subcellularLocation>
</comment>
<dbReference type="AlphaFoldDB" id="A0A849A6Y8"/>
<dbReference type="PANTHER" id="PTHR43722:SF1">
    <property type="entry name" value="PROLINE IMINOPEPTIDASE"/>
    <property type="match status" value="1"/>
</dbReference>
<keyword evidence="6 8" id="KW-0645">Protease</keyword>
<dbReference type="GO" id="GO:0005737">
    <property type="term" value="C:cytoplasm"/>
    <property type="evidence" value="ECO:0007669"/>
    <property type="project" value="UniProtKB-SubCell"/>
</dbReference>
<feature type="active site" description="Nucleophile" evidence="9">
    <location>
        <position position="113"/>
    </location>
</feature>
<feature type="active site" evidence="9">
    <location>
        <position position="273"/>
    </location>
</feature>
<sequence>MFVKSEVRDSGLLSVDAVHEIYWEEAGNPHGIPALYLHGGPGGTLGAGAYRRKFDPARFRIIGLDQRGCGRSRPHVTAPGYDLRQNTTQHLIDDIEAVRKHLGIDRWLVNGVSWGTTLALAYSQAHPDRVLGLVLMAVTTTDRFQVDWITEDIGAIFPEAWDRLADHAERAGIGYRRGTGRVVEAYAQLMTDPDPLVRDTAAIAWRDWEEHHVSIGTDGIVRDPRFDDADHRQVFATLVTHYWAHDAFLDPPVLQRMDALRGIPGTLIHGRRDVSGPAVVAWRLHQAWPGSELHVEESEGHGGPEMVHAWCAANNAHADRIDAAQLL</sequence>
<dbReference type="PIRSF" id="PIRSF006431">
    <property type="entry name" value="Pept_S33"/>
    <property type="match status" value="1"/>
</dbReference>
<dbReference type="GO" id="GO:0006508">
    <property type="term" value="P:proteolysis"/>
    <property type="evidence" value="ECO:0007669"/>
    <property type="project" value="UniProtKB-KW"/>
</dbReference>
<comment type="catalytic activity">
    <reaction evidence="1 8">
        <text>Release of N-terminal proline from a peptide.</text>
        <dbReference type="EC" id="3.4.11.5"/>
    </reaction>
</comment>
<evidence type="ECO:0000256" key="1">
    <source>
        <dbReference type="ARBA" id="ARBA00001585"/>
    </source>
</evidence>
<dbReference type="Proteomes" id="UP000562984">
    <property type="component" value="Unassembled WGS sequence"/>
</dbReference>
<evidence type="ECO:0000256" key="8">
    <source>
        <dbReference type="PIRNR" id="PIRNR006431"/>
    </source>
</evidence>
<evidence type="ECO:0000256" key="5">
    <source>
        <dbReference type="ARBA" id="ARBA00022490"/>
    </source>
</evidence>
<dbReference type="RefSeq" id="WP_171198544.1">
    <property type="nucleotide sequence ID" value="NZ_JABEND010000002.1"/>
</dbReference>
<dbReference type="GO" id="GO:0004177">
    <property type="term" value="F:aminopeptidase activity"/>
    <property type="evidence" value="ECO:0007669"/>
    <property type="project" value="UniProtKB-UniRule"/>
</dbReference>
<dbReference type="Pfam" id="PF00561">
    <property type="entry name" value="Abhydrolase_1"/>
    <property type="match status" value="1"/>
</dbReference>
<dbReference type="PANTHER" id="PTHR43722">
    <property type="entry name" value="PROLINE IMINOPEPTIDASE"/>
    <property type="match status" value="1"/>
</dbReference>
<dbReference type="PRINTS" id="PR00793">
    <property type="entry name" value="PROAMNOPTASE"/>
</dbReference>
<keyword evidence="7 8" id="KW-0378">Hydrolase</keyword>
<dbReference type="Gene3D" id="3.40.50.1820">
    <property type="entry name" value="alpha/beta hydrolase"/>
    <property type="match status" value="1"/>
</dbReference>
<dbReference type="EMBL" id="JABEND010000002">
    <property type="protein sequence ID" value="NNG34878.1"/>
    <property type="molecule type" value="Genomic_DNA"/>
</dbReference>
<feature type="domain" description="AB hydrolase-1" evidence="10">
    <location>
        <begin position="35"/>
        <end position="301"/>
    </location>
</feature>
<reference evidence="11 12" key="1">
    <citation type="submission" date="2020-05" db="EMBL/GenBank/DDBJ databases">
        <title>Nakamurella sp. DB0629 isolated from air conditioner.</title>
        <authorList>
            <person name="Kim D.H."/>
            <person name="Kim D.-U."/>
        </authorList>
    </citation>
    <scope>NUCLEOTIDE SEQUENCE [LARGE SCALE GENOMIC DNA]</scope>
    <source>
        <strain evidence="11 12">DB0629</strain>
    </source>
</reference>
<name>A0A849A6Y8_9ACTN</name>
<dbReference type="EC" id="3.4.11.5" evidence="8"/>
<keyword evidence="5 8" id="KW-0963">Cytoplasm</keyword>
<feature type="active site" description="Proton donor" evidence="9">
    <location>
        <position position="301"/>
    </location>
</feature>
<dbReference type="InterPro" id="IPR005944">
    <property type="entry name" value="Pro_iminopeptidase"/>
</dbReference>
<dbReference type="PRINTS" id="PR00111">
    <property type="entry name" value="ABHYDROLASE"/>
</dbReference>
<proteinExistence type="inferred from homology"/>
<evidence type="ECO:0000256" key="3">
    <source>
        <dbReference type="ARBA" id="ARBA00010088"/>
    </source>
</evidence>
<dbReference type="InterPro" id="IPR029058">
    <property type="entry name" value="AB_hydrolase_fold"/>
</dbReference>